<keyword evidence="1" id="KW-0472">Membrane</keyword>
<feature type="transmembrane region" description="Helical" evidence="1">
    <location>
        <begin position="205"/>
        <end position="227"/>
    </location>
</feature>
<protein>
    <recommendedName>
        <fullName evidence="2">DUF6534 domain-containing protein</fullName>
    </recommendedName>
</protein>
<dbReference type="AlphaFoldDB" id="A0A0C2TAB4"/>
<feature type="transmembrane region" description="Helical" evidence="1">
    <location>
        <begin position="48"/>
        <end position="72"/>
    </location>
</feature>
<name>A0A0C2TAB4_AMAMK</name>
<dbReference type="PANTHER" id="PTHR40465">
    <property type="entry name" value="CHROMOSOME 1, WHOLE GENOME SHOTGUN SEQUENCE"/>
    <property type="match status" value="1"/>
</dbReference>
<proteinExistence type="predicted"/>
<dbReference type="STRING" id="946122.A0A0C2TAB4"/>
<reference evidence="3 4" key="1">
    <citation type="submission" date="2014-04" db="EMBL/GenBank/DDBJ databases">
        <title>Evolutionary Origins and Diversification of the Mycorrhizal Mutualists.</title>
        <authorList>
            <consortium name="DOE Joint Genome Institute"/>
            <consortium name="Mycorrhizal Genomics Consortium"/>
            <person name="Kohler A."/>
            <person name="Kuo A."/>
            <person name="Nagy L.G."/>
            <person name="Floudas D."/>
            <person name="Copeland A."/>
            <person name="Barry K.W."/>
            <person name="Cichocki N."/>
            <person name="Veneault-Fourrey C."/>
            <person name="LaButti K."/>
            <person name="Lindquist E.A."/>
            <person name="Lipzen A."/>
            <person name="Lundell T."/>
            <person name="Morin E."/>
            <person name="Murat C."/>
            <person name="Riley R."/>
            <person name="Ohm R."/>
            <person name="Sun H."/>
            <person name="Tunlid A."/>
            <person name="Henrissat B."/>
            <person name="Grigoriev I.V."/>
            <person name="Hibbett D.S."/>
            <person name="Martin F."/>
        </authorList>
    </citation>
    <scope>NUCLEOTIDE SEQUENCE [LARGE SCALE GENOMIC DNA]</scope>
    <source>
        <strain evidence="3 4">Koide BX008</strain>
    </source>
</reference>
<dbReference type="OrthoDB" id="3268841at2759"/>
<feature type="transmembrane region" description="Helical" evidence="1">
    <location>
        <begin position="12"/>
        <end position="36"/>
    </location>
</feature>
<feature type="domain" description="DUF6534" evidence="2">
    <location>
        <begin position="170"/>
        <end position="258"/>
    </location>
</feature>
<feature type="transmembrane region" description="Helical" evidence="1">
    <location>
        <begin position="233"/>
        <end position="254"/>
    </location>
</feature>
<dbReference type="HOGENOM" id="CLU_046025_0_0_1"/>
<evidence type="ECO:0000313" key="4">
    <source>
        <dbReference type="Proteomes" id="UP000054549"/>
    </source>
</evidence>
<feature type="transmembrane region" description="Helical" evidence="1">
    <location>
        <begin position="125"/>
        <end position="148"/>
    </location>
</feature>
<evidence type="ECO:0000259" key="2">
    <source>
        <dbReference type="Pfam" id="PF20152"/>
    </source>
</evidence>
<keyword evidence="1" id="KW-0812">Transmembrane</keyword>
<dbReference type="InterPro" id="IPR045339">
    <property type="entry name" value="DUF6534"/>
</dbReference>
<gene>
    <name evidence="3" type="ORF">M378DRAFT_79436</name>
</gene>
<accession>A0A0C2TAB4</accession>
<keyword evidence="1" id="KW-1133">Transmembrane helix</keyword>
<dbReference type="EMBL" id="KN818257">
    <property type="protein sequence ID" value="KIL63629.1"/>
    <property type="molecule type" value="Genomic_DNA"/>
</dbReference>
<feature type="transmembrane region" description="Helical" evidence="1">
    <location>
        <begin position="160"/>
        <end position="185"/>
    </location>
</feature>
<organism evidence="3 4">
    <name type="scientific">Amanita muscaria (strain Koide BX008)</name>
    <dbReference type="NCBI Taxonomy" id="946122"/>
    <lineage>
        <taxon>Eukaryota</taxon>
        <taxon>Fungi</taxon>
        <taxon>Dikarya</taxon>
        <taxon>Basidiomycota</taxon>
        <taxon>Agaricomycotina</taxon>
        <taxon>Agaricomycetes</taxon>
        <taxon>Agaricomycetidae</taxon>
        <taxon>Agaricales</taxon>
        <taxon>Pluteineae</taxon>
        <taxon>Amanitaceae</taxon>
        <taxon>Amanita</taxon>
    </lineage>
</organism>
<keyword evidence="4" id="KW-1185">Reference proteome</keyword>
<dbReference type="Proteomes" id="UP000054549">
    <property type="component" value="Unassembled WGS sequence"/>
</dbReference>
<dbReference type="InParanoid" id="A0A0C2TAB4"/>
<evidence type="ECO:0000313" key="3">
    <source>
        <dbReference type="EMBL" id="KIL63629.1"/>
    </source>
</evidence>
<evidence type="ECO:0000256" key="1">
    <source>
        <dbReference type="SAM" id="Phobius"/>
    </source>
</evidence>
<feature type="transmembrane region" description="Helical" evidence="1">
    <location>
        <begin position="92"/>
        <end position="113"/>
    </location>
</feature>
<dbReference type="Pfam" id="PF20152">
    <property type="entry name" value="DUF6534"/>
    <property type="match status" value="1"/>
</dbReference>
<dbReference type="PANTHER" id="PTHR40465:SF1">
    <property type="entry name" value="DUF6534 DOMAIN-CONTAINING PROTEIN"/>
    <property type="match status" value="1"/>
</dbReference>
<sequence length="283" mass="32141">MTPEDLHKAEYLIGPWLIGSFVDILFQGVLFCQFAHYFEFYRDDKPQLWFNVFGLMVITTLKSIQAFALAWIQNVLYFNDLDGAVLLSYTTWWQSGNPLMVACIALYVQAFFLHRLYRVSGNNSWVVAPITVLILFAFCSICLATYYITKGADYGPKIALWFAANLATAFAGDLSITCSIAFFLLRSKKYVLPRTSSAIDYLVRLTISSAAPASLCAMFNLIFSQVYSGSNVLISTAFNQALPKLYAMSMMWTLNARRNNPLRRFQECENFSTRPAVNSSYDW</sequence>